<dbReference type="OrthoDB" id="2753421at2759"/>
<protein>
    <submittedName>
        <fullName evidence="1">Uncharacterized protein</fullName>
    </submittedName>
</protein>
<dbReference type="EMBL" id="KV722686">
    <property type="protein sequence ID" value="OCH84342.1"/>
    <property type="molecule type" value="Genomic_DNA"/>
</dbReference>
<evidence type="ECO:0000313" key="2">
    <source>
        <dbReference type="Proteomes" id="UP000250043"/>
    </source>
</evidence>
<reference evidence="1 2" key="1">
    <citation type="submission" date="2016-07" db="EMBL/GenBank/DDBJ databases">
        <title>Draft genome of the white-rot fungus Obba rivulosa 3A-2.</title>
        <authorList>
            <consortium name="DOE Joint Genome Institute"/>
            <person name="Miettinen O."/>
            <person name="Riley R."/>
            <person name="Acob R."/>
            <person name="Barry K."/>
            <person name="Cullen D."/>
            <person name="De Vries R."/>
            <person name="Hainaut M."/>
            <person name="Hatakka A."/>
            <person name="Henrissat B."/>
            <person name="Hilden K."/>
            <person name="Kuo R."/>
            <person name="Labutti K."/>
            <person name="Lipzen A."/>
            <person name="Makela M.R."/>
            <person name="Sandor L."/>
            <person name="Spatafora J.W."/>
            <person name="Grigoriev I.V."/>
            <person name="Hibbett D.S."/>
        </authorList>
    </citation>
    <scope>NUCLEOTIDE SEQUENCE [LARGE SCALE GENOMIC DNA]</scope>
    <source>
        <strain evidence="1 2">3A-2</strain>
    </source>
</reference>
<evidence type="ECO:0000313" key="1">
    <source>
        <dbReference type="EMBL" id="OCH84342.1"/>
    </source>
</evidence>
<dbReference type="Proteomes" id="UP000250043">
    <property type="component" value="Unassembled WGS sequence"/>
</dbReference>
<proteinExistence type="predicted"/>
<gene>
    <name evidence="1" type="ORF">OBBRIDRAFT_415524</name>
</gene>
<sequence>MDALGEIPQSVLEKLSEVLTELHVPVTDPDSVAALARRIQVQGVGPGPAQSVESPNASTVVPNALGTCTCGSCTAGVFSHRLRLTMADLVTVLADCIANVMEGATEDFVTFTSLQPDLVLQDLPLRFVDTDVRASGIFKSFYRGYRQIFVMIAWLLRNQPSIFPTEETVKARFAQGSQYRVDFQQRYRDFFFAHGGNVHDALQCLLHQARRMSEQPLGDGAFERSIYAYSPPSAPGGNRWSLWENRAHLREEWEVLPRCFNDTAYDGVSGLMGASQSI</sequence>
<dbReference type="AlphaFoldDB" id="A0A8E2DF23"/>
<name>A0A8E2DF23_9APHY</name>
<keyword evidence="2" id="KW-1185">Reference proteome</keyword>
<organism evidence="1 2">
    <name type="scientific">Obba rivulosa</name>
    <dbReference type="NCBI Taxonomy" id="1052685"/>
    <lineage>
        <taxon>Eukaryota</taxon>
        <taxon>Fungi</taxon>
        <taxon>Dikarya</taxon>
        <taxon>Basidiomycota</taxon>
        <taxon>Agaricomycotina</taxon>
        <taxon>Agaricomycetes</taxon>
        <taxon>Polyporales</taxon>
        <taxon>Gelatoporiaceae</taxon>
        <taxon>Obba</taxon>
    </lineage>
</organism>
<accession>A0A8E2DF23</accession>